<dbReference type="InParanoid" id="M1DVW5"/>
<protein>
    <submittedName>
        <fullName evidence="1">Uncharacterized protein</fullName>
    </submittedName>
</protein>
<sequence>MENYYGLHTDHPLLKLLNLREMWLKFQTVLSPCPSYGMTDKALLECFYRSLGLENRSKVNQLFTGGVLCQPYEVIAKTLDGMVEVNKETKKEKEWNTLVTKLDALSN</sequence>
<dbReference type="AlphaFoldDB" id="M1DVW5"/>
<proteinExistence type="predicted"/>
<dbReference type="HOGENOM" id="CLU_2214694_0_0_1"/>
<reference evidence="1" key="2">
    <citation type="submission" date="2015-06" db="UniProtKB">
        <authorList>
            <consortium name="EnsemblPlants"/>
        </authorList>
    </citation>
    <scope>IDENTIFICATION</scope>
    <source>
        <strain evidence="1">DM1-3 516 R44</strain>
    </source>
</reference>
<accession>M1DVW5</accession>
<reference evidence="2" key="1">
    <citation type="journal article" date="2011" name="Nature">
        <title>Genome sequence and analysis of the tuber crop potato.</title>
        <authorList>
            <consortium name="The Potato Genome Sequencing Consortium"/>
        </authorList>
    </citation>
    <scope>NUCLEOTIDE SEQUENCE [LARGE SCALE GENOMIC DNA]</scope>
    <source>
        <strain evidence="2">cv. DM1-3 516 R44</strain>
    </source>
</reference>
<dbReference type="Gramene" id="PGSC0003DMT400095256">
    <property type="protein sequence ID" value="PGSC0003DMT400095256"/>
    <property type="gene ID" value="PGSC0003DMG400044827"/>
</dbReference>
<keyword evidence="2" id="KW-1185">Reference proteome</keyword>
<organism evidence="1 2">
    <name type="scientific">Solanum tuberosum</name>
    <name type="common">Potato</name>
    <dbReference type="NCBI Taxonomy" id="4113"/>
    <lineage>
        <taxon>Eukaryota</taxon>
        <taxon>Viridiplantae</taxon>
        <taxon>Streptophyta</taxon>
        <taxon>Embryophyta</taxon>
        <taxon>Tracheophyta</taxon>
        <taxon>Spermatophyta</taxon>
        <taxon>Magnoliopsida</taxon>
        <taxon>eudicotyledons</taxon>
        <taxon>Gunneridae</taxon>
        <taxon>Pentapetalae</taxon>
        <taxon>asterids</taxon>
        <taxon>lamiids</taxon>
        <taxon>Solanales</taxon>
        <taxon>Solanaceae</taxon>
        <taxon>Solanoideae</taxon>
        <taxon>Solaneae</taxon>
        <taxon>Solanum</taxon>
    </lineage>
</organism>
<evidence type="ECO:0000313" key="2">
    <source>
        <dbReference type="Proteomes" id="UP000011115"/>
    </source>
</evidence>
<name>M1DVW5_SOLTU</name>
<dbReference type="PaxDb" id="4113-PGSC0003DMT400095256"/>
<evidence type="ECO:0000313" key="1">
    <source>
        <dbReference type="EnsemblPlants" id="PGSC0003DMT400095256"/>
    </source>
</evidence>
<dbReference type="Proteomes" id="UP000011115">
    <property type="component" value="Unassembled WGS sequence"/>
</dbReference>
<dbReference type="EnsemblPlants" id="PGSC0003DMT400095256">
    <property type="protein sequence ID" value="PGSC0003DMT400095256"/>
    <property type="gene ID" value="PGSC0003DMG400044827"/>
</dbReference>